<reference evidence="4" key="1">
    <citation type="submission" date="2021-02" db="EMBL/GenBank/DDBJ databases">
        <authorList>
            <person name="Nowell W R."/>
        </authorList>
    </citation>
    <scope>NUCLEOTIDE SEQUENCE</scope>
</reference>
<dbReference type="Proteomes" id="UP000682733">
    <property type="component" value="Unassembled WGS sequence"/>
</dbReference>
<proteinExistence type="predicted"/>
<dbReference type="AlphaFoldDB" id="A0A8S2WU23"/>
<evidence type="ECO:0000313" key="3">
    <source>
        <dbReference type="EMBL" id="CAF1632255.1"/>
    </source>
</evidence>
<dbReference type="GO" id="GO:0003910">
    <property type="term" value="F:DNA ligase (ATP) activity"/>
    <property type="evidence" value="ECO:0007669"/>
    <property type="project" value="InterPro"/>
</dbReference>
<dbReference type="InterPro" id="IPR036599">
    <property type="entry name" value="DNA_ligase_N_sf"/>
</dbReference>
<evidence type="ECO:0000256" key="2">
    <source>
        <dbReference type="SAM" id="MobiDB-lite"/>
    </source>
</evidence>
<dbReference type="EMBL" id="CAJNOK010059289">
    <property type="protein sequence ID" value="CAF1632255.1"/>
    <property type="molecule type" value="Genomic_DNA"/>
</dbReference>
<evidence type="ECO:0000256" key="1">
    <source>
        <dbReference type="ARBA" id="ARBA00022598"/>
    </source>
</evidence>
<comment type="caution">
    <text evidence="4">The sequence shown here is derived from an EMBL/GenBank/DDBJ whole genome shotgun (WGS) entry which is preliminary data.</text>
</comment>
<keyword evidence="1" id="KW-0436">Ligase</keyword>
<dbReference type="GO" id="GO:0003677">
    <property type="term" value="F:DNA binding"/>
    <property type="evidence" value="ECO:0007669"/>
    <property type="project" value="InterPro"/>
</dbReference>
<gene>
    <name evidence="3" type="ORF">OVA965_LOCUS43786</name>
    <name evidence="4" type="ORF">TMI583_LOCUS46187</name>
</gene>
<dbReference type="GO" id="GO:0006310">
    <property type="term" value="P:DNA recombination"/>
    <property type="evidence" value="ECO:0007669"/>
    <property type="project" value="InterPro"/>
</dbReference>
<evidence type="ECO:0000313" key="5">
    <source>
        <dbReference type="Proteomes" id="UP000682733"/>
    </source>
</evidence>
<feature type="region of interest" description="Disordered" evidence="2">
    <location>
        <begin position="1"/>
        <end position="27"/>
    </location>
</feature>
<feature type="compositionally biased region" description="Low complexity" evidence="2">
    <location>
        <begin position="7"/>
        <end position="27"/>
    </location>
</feature>
<evidence type="ECO:0000313" key="4">
    <source>
        <dbReference type="EMBL" id="CAF4459548.1"/>
    </source>
</evidence>
<protein>
    <submittedName>
        <fullName evidence="4">Uncharacterized protein</fullName>
    </submittedName>
</protein>
<dbReference type="GO" id="GO:0006281">
    <property type="term" value="P:DNA repair"/>
    <property type="evidence" value="ECO:0007669"/>
    <property type="project" value="InterPro"/>
</dbReference>
<organism evidence="4 5">
    <name type="scientific">Didymodactylos carnosus</name>
    <dbReference type="NCBI Taxonomy" id="1234261"/>
    <lineage>
        <taxon>Eukaryota</taxon>
        <taxon>Metazoa</taxon>
        <taxon>Spiralia</taxon>
        <taxon>Gnathifera</taxon>
        <taxon>Rotifera</taxon>
        <taxon>Eurotatoria</taxon>
        <taxon>Bdelloidea</taxon>
        <taxon>Philodinida</taxon>
        <taxon>Philodinidae</taxon>
        <taxon>Didymodactylos</taxon>
    </lineage>
</organism>
<feature type="non-terminal residue" evidence="4">
    <location>
        <position position="94"/>
    </location>
</feature>
<name>A0A8S2WU23_9BILA</name>
<accession>A0A8S2WU23</accession>
<sequence>MSSTVVASPTASQTSLSTATPSATNNSSQHVKFSHLCKLLEQISNKQGTEAKKKLLTKFITDWRQLHEKLHENDSLSTLSTQAQATTTVQTFSA</sequence>
<dbReference type="Proteomes" id="UP000677228">
    <property type="component" value="Unassembled WGS sequence"/>
</dbReference>
<dbReference type="EMBL" id="CAJOBA010085047">
    <property type="protein sequence ID" value="CAF4459548.1"/>
    <property type="molecule type" value="Genomic_DNA"/>
</dbReference>
<dbReference type="Gene3D" id="1.10.3260.10">
    <property type="entry name" value="DNA ligase, ATP-dependent, N-terminal domain"/>
    <property type="match status" value="1"/>
</dbReference>